<sequence length="473" mass="51828">MILSIGAAPSSATSRAPDLGGIDWRPCPERADIDCATVPVPIEWDRPGGATIDIAIARLKATDPGRRIGSLLINPGGPGHSGVQAVFESEGYFSADLRRQFDIVGFDPRGVARSKPVLCDATLKEQQYAKLFPTDQAELDDLTATTRKLGADCRGHTGPLIDHVDTVNVARDMDAIRVALGESKISYWGVSYGTLLGQMYAERYPARIRAMVLDSNMDHSLTGYQIQSDGTAELEASLGQFADWCARTADCALHGKDVHEVFDSLYAKAERGELTDNGRKLTPPFFVWDVADSMAYPLDANTGWYHLAEWLRSLHENSRVGGRSAHDDLVEGTPGAVTCQDYSERATSYQMLENYRRKLARLAPHTRMNPSTWAMLTGCTQWPTKVTNPEHRLKVSGAPPILVTTSRYDVLTPHPWAANVQRQIPGSVLLTYDGVGHETYLHSPCGRAATDRYLLTLNTPAPGTHCPAVWPSK</sequence>
<dbReference type="PANTHER" id="PTHR43248">
    <property type="entry name" value="2-SUCCINYL-6-HYDROXY-2,4-CYCLOHEXADIENE-1-CARBOXYLATE SYNTHASE"/>
    <property type="match status" value="1"/>
</dbReference>
<dbReference type="Pfam" id="PF08386">
    <property type="entry name" value="Abhydrolase_4"/>
    <property type="match status" value="1"/>
</dbReference>
<gene>
    <name evidence="6" type="ORF">ACFQKB_22370</name>
</gene>
<comment type="similarity">
    <text evidence="1">Belongs to the peptidase S33 family.</text>
</comment>
<evidence type="ECO:0000259" key="5">
    <source>
        <dbReference type="Pfam" id="PF08386"/>
    </source>
</evidence>
<comment type="caution">
    <text evidence="6">The sequence shown here is derived from an EMBL/GenBank/DDBJ whole genome shotgun (WGS) entry which is preliminary data.</text>
</comment>
<evidence type="ECO:0000256" key="1">
    <source>
        <dbReference type="ARBA" id="ARBA00010088"/>
    </source>
</evidence>
<name>A0ABW2CLL8_9ACTN</name>
<dbReference type="Proteomes" id="UP001596380">
    <property type="component" value="Unassembled WGS sequence"/>
</dbReference>
<evidence type="ECO:0000313" key="7">
    <source>
        <dbReference type="Proteomes" id="UP001596380"/>
    </source>
</evidence>
<evidence type="ECO:0000313" key="6">
    <source>
        <dbReference type="EMBL" id="MFC6882517.1"/>
    </source>
</evidence>
<dbReference type="PANTHER" id="PTHR43248:SF29">
    <property type="entry name" value="TRIPEPTIDYL AMINOPEPTIDASE"/>
    <property type="match status" value="1"/>
</dbReference>
<keyword evidence="7" id="KW-1185">Reference proteome</keyword>
<evidence type="ECO:0000256" key="4">
    <source>
        <dbReference type="SAM" id="MobiDB-lite"/>
    </source>
</evidence>
<reference evidence="7" key="1">
    <citation type="journal article" date="2019" name="Int. J. Syst. Evol. Microbiol.">
        <title>The Global Catalogue of Microorganisms (GCM) 10K type strain sequencing project: providing services to taxonomists for standard genome sequencing and annotation.</title>
        <authorList>
            <consortium name="The Broad Institute Genomics Platform"/>
            <consortium name="The Broad Institute Genome Sequencing Center for Infectious Disease"/>
            <person name="Wu L."/>
            <person name="Ma J."/>
        </authorList>
    </citation>
    <scope>NUCLEOTIDE SEQUENCE [LARGE SCALE GENOMIC DNA]</scope>
    <source>
        <strain evidence="7">JCM 3369</strain>
    </source>
</reference>
<organism evidence="6 7">
    <name type="scientific">Actinomadura yumaensis</name>
    <dbReference type="NCBI Taxonomy" id="111807"/>
    <lineage>
        <taxon>Bacteria</taxon>
        <taxon>Bacillati</taxon>
        <taxon>Actinomycetota</taxon>
        <taxon>Actinomycetes</taxon>
        <taxon>Streptosporangiales</taxon>
        <taxon>Thermomonosporaceae</taxon>
        <taxon>Actinomadura</taxon>
    </lineage>
</organism>
<feature type="region of interest" description="Disordered" evidence="4">
    <location>
        <begin position="1"/>
        <end position="20"/>
    </location>
</feature>
<keyword evidence="3 6" id="KW-0378">Hydrolase</keyword>
<dbReference type="GO" id="GO:0016787">
    <property type="term" value="F:hydrolase activity"/>
    <property type="evidence" value="ECO:0007669"/>
    <property type="project" value="UniProtKB-KW"/>
</dbReference>
<dbReference type="InterPro" id="IPR029058">
    <property type="entry name" value="AB_hydrolase_fold"/>
</dbReference>
<accession>A0ABW2CLL8</accession>
<feature type="domain" description="Peptidase S33 tripeptidyl aminopeptidase-like C-terminal" evidence="5">
    <location>
        <begin position="374"/>
        <end position="466"/>
    </location>
</feature>
<dbReference type="InterPro" id="IPR051601">
    <property type="entry name" value="Serine_prot/Carboxylest_S33"/>
</dbReference>
<keyword evidence="2" id="KW-0732">Signal</keyword>
<evidence type="ECO:0000256" key="3">
    <source>
        <dbReference type="ARBA" id="ARBA00022801"/>
    </source>
</evidence>
<evidence type="ECO:0000256" key="2">
    <source>
        <dbReference type="ARBA" id="ARBA00022729"/>
    </source>
</evidence>
<protein>
    <submittedName>
        <fullName evidence="6">Alpha/beta hydrolase</fullName>
    </submittedName>
</protein>
<dbReference type="SUPFAM" id="SSF53474">
    <property type="entry name" value="alpha/beta-Hydrolases"/>
    <property type="match status" value="1"/>
</dbReference>
<proteinExistence type="inferred from homology"/>
<dbReference type="InterPro" id="IPR013595">
    <property type="entry name" value="Pept_S33_TAP-like_C"/>
</dbReference>
<dbReference type="Gene3D" id="3.40.50.1820">
    <property type="entry name" value="alpha/beta hydrolase"/>
    <property type="match status" value="1"/>
</dbReference>
<dbReference type="EMBL" id="JBHSXS010000013">
    <property type="protein sequence ID" value="MFC6882517.1"/>
    <property type="molecule type" value="Genomic_DNA"/>
</dbReference>